<gene>
    <name evidence="4" type="primary">LOC106475204</name>
</gene>
<feature type="compositionally biased region" description="Basic and acidic residues" evidence="1">
    <location>
        <begin position="29"/>
        <end position="48"/>
    </location>
</feature>
<protein>
    <submittedName>
        <fullName evidence="4">Epidermal growth factor receptor kinase substrate 8-like</fullName>
    </submittedName>
</protein>
<dbReference type="RefSeq" id="XP_022235088.1">
    <property type="nucleotide sequence ID" value="XM_022379380.1"/>
</dbReference>
<accession>A0ABM1RUN3</accession>
<dbReference type="Pfam" id="PF08416">
    <property type="entry name" value="PTB"/>
    <property type="match status" value="1"/>
</dbReference>
<dbReference type="InterPro" id="IPR011993">
    <property type="entry name" value="PH-like_dom_sf"/>
</dbReference>
<evidence type="ECO:0000313" key="3">
    <source>
        <dbReference type="Proteomes" id="UP000694941"/>
    </source>
</evidence>
<sequence>MSFWKKKKKSKSQYSDVSSVGRTSEFELDTNRKEMSPHRQDPDNRESRSLYANGYGSDQYMADGPLYLLEHLATFSVGRELGLESPKDGLRRLLQMEKSNGIWTQKMYLKLDQRWIIIMDYENRDVVEKFPINLISDPTCFISNNPRDLYNNVLVFIVRENFKKNSNLSGEMHIFQCPQISAQDVVDDIKFFMDGKWKPESSSQSIPPPPSIPAPEPPPSGIVKDHVSHFNAAAEAAMPPGNVLCLQISG</sequence>
<dbReference type="Gene3D" id="2.30.29.30">
    <property type="entry name" value="Pleckstrin-homology domain (PH domain)/Phosphotyrosine-binding domain (PTB)"/>
    <property type="match status" value="1"/>
</dbReference>
<dbReference type="Proteomes" id="UP000694941">
    <property type="component" value="Unplaced"/>
</dbReference>
<feature type="compositionally biased region" description="Basic residues" evidence="1">
    <location>
        <begin position="1"/>
        <end position="11"/>
    </location>
</feature>
<keyword evidence="3" id="KW-1185">Reference proteome</keyword>
<evidence type="ECO:0000259" key="2">
    <source>
        <dbReference type="Pfam" id="PF08416"/>
    </source>
</evidence>
<dbReference type="SUPFAM" id="SSF50729">
    <property type="entry name" value="PH domain-like"/>
    <property type="match status" value="1"/>
</dbReference>
<feature type="region of interest" description="Disordered" evidence="1">
    <location>
        <begin position="1"/>
        <end position="50"/>
    </location>
</feature>
<dbReference type="InterPro" id="IPR039801">
    <property type="entry name" value="EPS8-like"/>
</dbReference>
<name>A0ABM1RUN3_LIMPO</name>
<dbReference type="InterPro" id="IPR013625">
    <property type="entry name" value="PTB"/>
</dbReference>
<dbReference type="InterPro" id="IPR033928">
    <property type="entry name" value="EPS8_PTB"/>
</dbReference>
<dbReference type="PANTHER" id="PTHR12287">
    <property type="entry name" value="EPIDERMAL GROWTH FACTOR RECEPTOR KINASE SUBSTRATE EPS8-RELATED PROTEIN"/>
    <property type="match status" value="1"/>
</dbReference>
<feature type="non-terminal residue" evidence="4">
    <location>
        <position position="250"/>
    </location>
</feature>
<evidence type="ECO:0000256" key="1">
    <source>
        <dbReference type="SAM" id="MobiDB-lite"/>
    </source>
</evidence>
<dbReference type="GeneID" id="106475204"/>
<dbReference type="PANTHER" id="PTHR12287:SF23">
    <property type="entry name" value="AROUSER, ISOFORM A-RELATED"/>
    <property type="match status" value="1"/>
</dbReference>
<feature type="compositionally biased region" description="Pro residues" evidence="1">
    <location>
        <begin position="206"/>
        <end position="220"/>
    </location>
</feature>
<evidence type="ECO:0000313" key="4">
    <source>
        <dbReference type="RefSeq" id="XP_022235088.1"/>
    </source>
</evidence>
<feature type="domain" description="PTB" evidence="2">
    <location>
        <begin position="68"/>
        <end position="193"/>
    </location>
</feature>
<feature type="region of interest" description="Disordered" evidence="1">
    <location>
        <begin position="197"/>
        <end position="223"/>
    </location>
</feature>
<proteinExistence type="predicted"/>
<reference evidence="4" key="1">
    <citation type="submission" date="2025-08" db="UniProtKB">
        <authorList>
            <consortium name="RefSeq"/>
        </authorList>
    </citation>
    <scope>IDENTIFICATION</scope>
    <source>
        <tissue evidence="4">Muscle</tissue>
    </source>
</reference>
<dbReference type="CDD" id="cd01210">
    <property type="entry name" value="PTB_EPS8"/>
    <property type="match status" value="1"/>
</dbReference>
<organism evidence="3 4">
    <name type="scientific">Limulus polyphemus</name>
    <name type="common">Atlantic horseshoe crab</name>
    <dbReference type="NCBI Taxonomy" id="6850"/>
    <lineage>
        <taxon>Eukaryota</taxon>
        <taxon>Metazoa</taxon>
        <taxon>Ecdysozoa</taxon>
        <taxon>Arthropoda</taxon>
        <taxon>Chelicerata</taxon>
        <taxon>Merostomata</taxon>
        <taxon>Xiphosura</taxon>
        <taxon>Limulidae</taxon>
        <taxon>Limulus</taxon>
    </lineage>
</organism>